<accession>A0A7X0IWY3</accession>
<dbReference type="Proteomes" id="UP000565576">
    <property type="component" value="Unassembled WGS sequence"/>
</dbReference>
<comment type="caution">
    <text evidence="1">The sequence shown here is derived from an EMBL/GenBank/DDBJ whole genome shotgun (WGS) entry which is preliminary data.</text>
</comment>
<protein>
    <submittedName>
        <fullName evidence="1">Uncharacterized protein</fullName>
    </submittedName>
</protein>
<sequence>MSAIQTGADMLEVFRFGELPCGNITSVEISLESLVVVNPNEE</sequence>
<evidence type="ECO:0000313" key="2">
    <source>
        <dbReference type="Proteomes" id="UP000565576"/>
    </source>
</evidence>
<name>A0A7X0IWY3_9HYPH</name>
<organism evidence="1 2">
    <name type="scientific">Rhizobium lusitanum</name>
    <dbReference type="NCBI Taxonomy" id="293958"/>
    <lineage>
        <taxon>Bacteria</taxon>
        <taxon>Pseudomonadati</taxon>
        <taxon>Pseudomonadota</taxon>
        <taxon>Alphaproteobacteria</taxon>
        <taxon>Hyphomicrobiales</taxon>
        <taxon>Rhizobiaceae</taxon>
        <taxon>Rhizobium/Agrobacterium group</taxon>
        <taxon>Rhizobium</taxon>
    </lineage>
</organism>
<dbReference type="AlphaFoldDB" id="A0A7X0IWY3"/>
<reference evidence="1 2" key="1">
    <citation type="submission" date="2020-08" db="EMBL/GenBank/DDBJ databases">
        <title>Genomic Encyclopedia of Type Strains, Phase IV (KMG-V): Genome sequencing to study the core and pangenomes of soil and plant-associated prokaryotes.</title>
        <authorList>
            <person name="Whitman W."/>
        </authorList>
    </citation>
    <scope>NUCLEOTIDE SEQUENCE [LARGE SCALE GENOMIC DNA]</scope>
    <source>
        <strain evidence="1 2">SEMIA 4060</strain>
    </source>
</reference>
<dbReference type="EMBL" id="JACHBG010000019">
    <property type="protein sequence ID" value="MBB6488157.1"/>
    <property type="molecule type" value="Genomic_DNA"/>
</dbReference>
<gene>
    <name evidence="1" type="ORF">GGD46_005468</name>
</gene>
<proteinExistence type="predicted"/>
<evidence type="ECO:0000313" key="1">
    <source>
        <dbReference type="EMBL" id="MBB6488157.1"/>
    </source>
</evidence>